<comment type="caution">
    <text evidence="1">The sequence shown here is derived from an EMBL/GenBank/DDBJ whole genome shotgun (WGS) entry which is preliminary data.</text>
</comment>
<dbReference type="AlphaFoldDB" id="A0A2T0PVL3"/>
<reference evidence="1 2" key="1">
    <citation type="submission" date="2018-03" db="EMBL/GenBank/DDBJ databases">
        <title>Genomic Encyclopedia of Archaeal and Bacterial Type Strains, Phase II (KMG-II): from individual species to whole genera.</title>
        <authorList>
            <person name="Goeker M."/>
        </authorList>
    </citation>
    <scope>NUCLEOTIDE SEQUENCE [LARGE SCALE GENOMIC DNA]</scope>
    <source>
        <strain evidence="1 2">DSM 45601</strain>
    </source>
</reference>
<dbReference type="OrthoDB" id="137796at85012"/>
<protein>
    <recommendedName>
        <fullName evidence="3">Tail assembly chaperone</fullName>
    </recommendedName>
</protein>
<name>A0A2T0PVL3_9ACTN</name>
<dbReference type="Proteomes" id="UP000237846">
    <property type="component" value="Unassembled WGS sequence"/>
</dbReference>
<organism evidence="1 2">
    <name type="scientific">Allonocardiopsis opalescens</name>
    <dbReference type="NCBI Taxonomy" id="1144618"/>
    <lineage>
        <taxon>Bacteria</taxon>
        <taxon>Bacillati</taxon>
        <taxon>Actinomycetota</taxon>
        <taxon>Actinomycetes</taxon>
        <taxon>Streptosporangiales</taxon>
        <taxon>Allonocardiopsis</taxon>
    </lineage>
</organism>
<dbReference type="EMBL" id="PVZC01000009">
    <property type="protein sequence ID" value="PRX95569.1"/>
    <property type="molecule type" value="Genomic_DNA"/>
</dbReference>
<accession>A0A2T0PVL3</accession>
<evidence type="ECO:0000313" key="1">
    <source>
        <dbReference type="EMBL" id="PRX95569.1"/>
    </source>
</evidence>
<sequence length="97" mass="10643">MSKKGAPRRYSIERYAAEATKEPFELFLDEERSIKLRQPTVAEMGTLTAAMSVEQFADAFTESAEDAEEFVAALGPLPAGAMMQVARDVREHYGLGG</sequence>
<evidence type="ECO:0008006" key="3">
    <source>
        <dbReference type="Google" id="ProtNLM"/>
    </source>
</evidence>
<proteinExistence type="predicted"/>
<gene>
    <name evidence="1" type="ORF">CLV72_109178</name>
</gene>
<dbReference type="RefSeq" id="WP_106251749.1">
    <property type="nucleotide sequence ID" value="NZ_PVZC01000009.1"/>
</dbReference>
<keyword evidence="2" id="KW-1185">Reference proteome</keyword>
<evidence type="ECO:0000313" key="2">
    <source>
        <dbReference type="Proteomes" id="UP000237846"/>
    </source>
</evidence>